<reference evidence="1 2" key="1">
    <citation type="submission" date="2019-06" db="EMBL/GenBank/DDBJ databases">
        <title>Genomic Encyclopedia of Type Strains, Phase IV (KMG-V): Genome sequencing to study the core and pangenomes of soil and plant-associated prokaryotes.</title>
        <authorList>
            <person name="Whitman W."/>
        </authorList>
    </citation>
    <scope>NUCLEOTIDE SEQUENCE [LARGE SCALE GENOMIC DNA]</scope>
    <source>
        <strain evidence="1 2">BR 11622</strain>
    </source>
</reference>
<dbReference type="Proteomes" id="UP000315751">
    <property type="component" value="Unassembled WGS sequence"/>
</dbReference>
<name>A0A560GVL0_9PROT</name>
<dbReference type="AlphaFoldDB" id="A0A560GVL0"/>
<proteinExistence type="predicted"/>
<keyword evidence="2" id="KW-1185">Reference proteome</keyword>
<evidence type="ECO:0000313" key="2">
    <source>
        <dbReference type="Proteomes" id="UP000315751"/>
    </source>
</evidence>
<dbReference type="EMBL" id="VITR01000014">
    <property type="protein sequence ID" value="TWB37629.1"/>
    <property type="molecule type" value="Genomic_DNA"/>
</dbReference>
<comment type="caution">
    <text evidence="1">The sequence shown here is derived from an EMBL/GenBank/DDBJ whole genome shotgun (WGS) entry which is preliminary data.</text>
</comment>
<accession>A0A560GVL0</accession>
<organism evidence="1 2">
    <name type="scientific">Nitrospirillum amazonense</name>
    <dbReference type="NCBI Taxonomy" id="28077"/>
    <lineage>
        <taxon>Bacteria</taxon>
        <taxon>Pseudomonadati</taxon>
        <taxon>Pseudomonadota</taxon>
        <taxon>Alphaproteobacteria</taxon>
        <taxon>Rhodospirillales</taxon>
        <taxon>Azospirillaceae</taxon>
        <taxon>Nitrospirillum</taxon>
    </lineage>
</organism>
<sequence length="91" mass="9696">MAHLVANCLVIGLGHGKTGLTLQLAAPLGDGNYIRMADTEVTSLMVALPCFEGPVIAFADNRYIEAIRGFFNTLGDASTEPSPPRLRLVKP</sequence>
<gene>
    <name evidence="1" type="ORF">FBZ90_114118</name>
</gene>
<evidence type="ECO:0000313" key="1">
    <source>
        <dbReference type="EMBL" id="TWB37629.1"/>
    </source>
</evidence>
<protein>
    <submittedName>
        <fullName evidence="1">Uncharacterized protein</fullName>
    </submittedName>
</protein>